<feature type="compositionally biased region" description="Low complexity" evidence="1">
    <location>
        <begin position="82"/>
        <end position="96"/>
    </location>
</feature>
<organism evidence="2 3">
    <name type="scientific">Agrocybe chaxingu</name>
    <dbReference type="NCBI Taxonomy" id="84603"/>
    <lineage>
        <taxon>Eukaryota</taxon>
        <taxon>Fungi</taxon>
        <taxon>Dikarya</taxon>
        <taxon>Basidiomycota</taxon>
        <taxon>Agaricomycotina</taxon>
        <taxon>Agaricomycetes</taxon>
        <taxon>Agaricomycetidae</taxon>
        <taxon>Agaricales</taxon>
        <taxon>Agaricineae</taxon>
        <taxon>Strophariaceae</taxon>
        <taxon>Agrocybe</taxon>
    </lineage>
</organism>
<evidence type="ECO:0000313" key="3">
    <source>
        <dbReference type="Proteomes" id="UP001148786"/>
    </source>
</evidence>
<reference evidence="2" key="1">
    <citation type="submission" date="2022-07" db="EMBL/GenBank/DDBJ databases">
        <title>Genome Sequence of Agrocybe chaxingu.</title>
        <authorList>
            <person name="Buettner E."/>
        </authorList>
    </citation>
    <scope>NUCLEOTIDE SEQUENCE</scope>
    <source>
        <strain evidence="2">MP-N11</strain>
    </source>
</reference>
<evidence type="ECO:0000313" key="2">
    <source>
        <dbReference type="EMBL" id="KAJ3504236.1"/>
    </source>
</evidence>
<dbReference type="AlphaFoldDB" id="A0A9W8JY47"/>
<name>A0A9W8JY47_9AGAR</name>
<protein>
    <submittedName>
        <fullName evidence="2">Uncharacterized protein</fullName>
    </submittedName>
</protein>
<gene>
    <name evidence="2" type="ORF">NLJ89_g8040</name>
</gene>
<dbReference type="EMBL" id="JANKHO010001036">
    <property type="protein sequence ID" value="KAJ3504236.1"/>
    <property type="molecule type" value="Genomic_DNA"/>
</dbReference>
<evidence type="ECO:0000256" key="1">
    <source>
        <dbReference type="SAM" id="MobiDB-lite"/>
    </source>
</evidence>
<feature type="region of interest" description="Disordered" evidence="1">
    <location>
        <begin position="80"/>
        <end position="114"/>
    </location>
</feature>
<comment type="caution">
    <text evidence="2">The sequence shown here is derived from an EMBL/GenBank/DDBJ whole genome shotgun (WGS) entry which is preliminary data.</text>
</comment>
<accession>A0A9W8JY47</accession>
<proteinExistence type="predicted"/>
<dbReference type="Proteomes" id="UP001148786">
    <property type="component" value="Unassembled WGS sequence"/>
</dbReference>
<sequence>MLTCPNPEHQEAERICQERGKARFQLQARIKRTRVAHPEDGIAEDIPLDTLFEDKEHKEHFEVDEENDRVILTDTPPDIVLSATASESTSTPSMPSKDAPVIKRKKLSAQFHRQ</sequence>
<keyword evidence="3" id="KW-1185">Reference proteome</keyword>
<feature type="compositionally biased region" description="Basic residues" evidence="1">
    <location>
        <begin position="102"/>
        <end position="114"/>
    </location>
</feature>